<proteinExistence type="predicted"/>
<dbReference type="EMBL" id="JACCCO010000001">
    <property type="protein sequence ID" value="NYF39396.1"/>
    <property type="molecule type" value="Genomic_DNA"/>
</dbReference>
<reference evidence="1 2" key="1">
    <citation type="submission" date="2020-07" db="EMBL/GenBank/DDBJ databases">
        <title>Sequencing the genomes of 1000 actinobacteria strains.</title>
        <authorList>
            <person name="Klenk H.-P."/>
        </authorList>
    </citation>
    <scope>NUCLEOTIDE SEQUENCE [LARGE SCALE GENOMIC DNA]</scope>
    <source>
        <strain evidence="1 2">DSM 45763</strain>
    </source>
</reference>
<sequence>MVNTRSGWSAGMVNTRSSNIGNLLWSDLGVGASEITLRRRPRVGDVAYGGHGEAHP</sequence>
<evidence type="ECO:0000313" key="1">
    <source>
        <dbReference type="EMBL" id="NYF39396.1"/>
    </source>
</evidence>
<comment type="caution">
    <text evidence="1">The sequence shown here is derived from an EMBL/GenBank/DDBJ whole genome shotgun (WGS) entry which is preliminary data.</text>
</comment>
<name>A0A852UV26_9ACTN</name>
<dbReference type="AlphaFoldDB" id="A0A852UV26"/>
<organism evidence="1 2">
    <name type="scientific">Streptosporangium sandarakinum</name>
    <dbReference type="NCBI Taxonomy" id="1260955"/>
    <lineage>
        <taxon>Bacteria</taxon>
        <taxon>Bacillati</taxon>
        <taxon>Actinomycetota</taxon>
        <taxon>Actinomycetes</taxon>
        <taxon>Streptosporangiales</taxon>
        <taxon>Streptosporangiaceae</taxon>
        <taxon>Streptosporangium</taxon>
    </lineage>
</organism>
<keyword evidence="2" id="KW-1185">Reference proteome</keyword>
<accession>A0A852UV26</accession>
<gene>
    <name evidence="1" type="ORF">HDA43_001555</name>
</gene>
<protein>
    <submittedName>
        <fullName evidence="1">Uncharacterized protein</fullName>
    </submittedName>
</protein>
<evidence type="ECO:0000313" key="2">
    <source>
        <dbReference type="Proteomes" id="UP000576393"/>
    </source>
</evidence>
<dbReference type="Proteomes" id="UP000576393">
    <property type="component" value="Unassembled WGS sequence"/>
</dbReference>